<feature type="compositionally biased region" description="Polar residues" evidence="1">
    <location>
        <begin position="175"/>
        <end position="190"/>
    </location>
</feature>
<proteinExistence type="predicted"/>
<dbReference type="Proteomes" id="UP000053342">
    <property type="component" value="Unassembled WGS sequence"/>
</dbReference>
<keyword evidence="3" id="KW-1185">Reference proteome</keyword>
<feature type="compositionally biased region" description="Basic and acidic residues" evidence="1">
    <location>
        <begin position="52"/>
        <end position="64"/>
    </location>
</feature>
<feature type="region of interest" description="Disordered" evidence="1">
    <location>
        <begin position="301"/>
        <end position="382"/>
    </location>
</feature>
<dbReference type="VEuPathDB" id="FungiDB:PV06_04903"/>
<protein>
    <submittedName>
        <fullName evidence="2">Uncharacterized protein</fullName>
    </submittedName>
</protein>
<evidence type="ECO:0000313" key="2">
    <source>
        <dbReference type="EMBL" id="KIW43843.1"/>
    </source>
</evidence>
<accession>A0A0D2DLI3</accession>
<feature type="compositionally biased region" description="Polar residues" evidence="1">
    <location>
        <begin position="420"/>
        <end position="434"/>
    </location>
</feature>
<dbReference type="HOGENOM" id="CLU_479819_0_0_1"/>
<reference evidence="2 3" key="1">
    <citation type="submission" date="2015-01" db="EMBL/GenBank/DDBJ databases">
        <title>The Genome Sequence of Exophiala oligosperma CBS72588.</title>
        <authorList>
            <consortium name="The Broad Institute Genomics Platform"/>
            <person name="Cuomo C."/>
            <person name="de Hoog S."/>
            <person name="Gorbushina A."/>
            <person name="Stielow B."/>
            <person name="Teixiera M."/>
            <person name="Abouelleil A."/>
            <person name="Chapman S.B."/>
            <person name="Priest M."/>
            <person name="Young S.K."/>
            <person name="Wortman J."/>
            <person name="Nusbaum C."/>
            <person name="Birren B."/>
        </authorList>
    </citation>
    <scope>NUCLEOTIDE SEQUENCE [LARGE SCALE GENOMIC DNA]</scope>
    <source>
        <strain evidence="2 3">CBS 72588</strain>
    </source>
</reference>
<evidence type="ECO:0000256" key="1">
    <source>
        <dbReference type="SAM" id="MobiDB-lite"/>
    </source>
</evidence>
<feature type="compositionally biased region" description="Low complexity" evidence="1">
    <location>
        <begin position="361"/>
        <end position="374"/>
    </location>
</feature>
<organism evidence="2 3">
    <name type="scientific">Exophiala oligosperma</name>
    <dbReference type="NCBI Taxonomy" id="215243"/>
    <lineage>
        <taxon>Eukaryota</taxon>
        <taxon>Fungi</taxon>
        <taxon>Dikarya</taxon>
        <taxon>Ascomycota</taxon>
        <taxon>Pezizomycotina</taxon>
        <taxon>Eurotiomycetes</taxon>
        <taxon>Chaetothyriomycetidae</taxon>
        <taxon>Chaetothyriales</taxon>
        <taxon>Herpotrichiellaceae</taxon>
        <taxon>Exophiala</taxon>
    </lineage>
</organism>
<sequence>MQTPKPQATASSAVPHRQLHPHPTDRRNGANFPKYTIATSPLSKEIPQPSPESHRPSLRARDSVTSRASSVPSTPLDDIPRPLWDRTFIRTAITPEATNPDLSIEEITSTKLSLDDEEFLTSLPNSENNKQAKLGRSCGRKGIMDLFEDNSGRWKKMRRTMRKIPNDLFARKSRPSTPATGQISLDRPTTNESVLPEADLLTEAFVPQPAKSVDKGLEEKTVEPLVQLDYDGKPKEAISRSEEIIQISSRIREELKDSSRVQSGAGNSMQPPAHFKGPFLNCTAHKSSSKGRIAEKRCYVQPALPPNFPPPRPRLTDLRTTSGSGSGSGEEARHYTFSTHRASRPSSSNVSVGQKSAQTIGRTSRPSSRPGTTSESNQSISGITAVQRPLVFMDGEVAPSEILWDHGPVTQRPSTSSTTRPASNAGSRTITQNGAEPWTALSPEIEIGRDIPNWIKIPIFVPRRIEAKETCRAAKLHGSARGAAPLSPAAEEDNVKGFQAELNLSDTAISDFSFGSLQVQTSNQSFLERQAMLLNWENETSPRPSTSGRERLSQVFASAWQEGSSKLRRKGSKATDV</sequence>
<dbReference type="RefSeq" id="XP_016264059.1">
    <property type="nucleotide sequence ID" value="XM_016405853.1"/>
</dbReference>
<feature type="region of interest" description="Disordered" evidence="1">
    <location>
        <begin position="406"/>
        <end position="434"/>
    </location>
</feature>
<gene>
    <name evidence="2" type="ORF">PV06_04903</name>
</gene>
<feature type="region of interest" description="Disordered" evidence="1">
    <location>
        <begin position="170"/>
        <end position="190"/>
    </location>
</feature>
<dbReference type="EMBL" id="KN847335">
    <property type="protein sequence ID" value="KIW43843.1"/>
    <property type="molecule type" value="Genomic_DNA"/>
</dbReference>
<feature type="compositionally biased region" description="Polar residues" evidence="1">
    <location>
        <begin position="1"/>
        <end position="12"/>
    </location>
</feature>
<evidence type="ECO:0000313" key="3">
    <source>
        <dbReference type="Proteomes" id="UP000053342"/>
    </source>
</evidence>
<feature type="region of interest" description="Disordered" evidence="1">
    <location>
        <begin position="1"/>
        <end position="79"/>
    </location>
</feature>
<dbReference type="OrthoDB" id="4143981at2759"/>
<dbReference type="AlphaFoldDB" id="A0A0D2DLI3"/>
<name>A0A0D2DLI3_9EURO</name>
<feature type="compositionally biased region" description="Pro residues" evidence="1">
    <location>
        <begin position="303"/>
        <end position="313"/>
    </location>
</feature>
<dbReference type="GeneID" id="27356977"/>
<feature type="compositionally biased region" description="Polar residues" evidence="1">
    <location>
        <begin position="336"/>
        <end position="360"/>
    </location>
</feature>